<reference evidence="2" key="1">
    <citation type="submission" date="2015-11" db="EMBL/GenBank/DDBJ databases">
        <title>De novo transcriptome assembly of four potential Pierce s Disease insect vectors from Arizona vineyards.</title>
        <authorList>
            <person name="Tassone E.E."/>
        </authorList>
    </citation>
    <scope>NUCLEOTIDE SEQUENCE</scope>
</reference>
<name>A0A1B6HCK7_9HEMI</name>
<dbReference type="AlphaFoldDB" id="A0A1B6HCK7"/>
<sequence>MISSQICVTDDVERASTRAFATSAASRNASESSIRDKNPTVASDLVNPGLMFVTLIVLFFSASSLLRHWAMAFTACLVPMYIFAVRYSVVCPARLQEHKTNTIIYDQFEILHRTLFD</sequence>
<evidence type="ECO:0000313" key="2">
    <source>
        <dbReference type="EMBL" id="JAS72425.1"/>
    </source>
</evidence>
<keyword evidence="1" id="KW-1133">Transmembrane helix</keyword>
<proteinExistence type="predicted"/>
<gene>
    <name evidence="2" type="ORF">g.39268</name>
</gene>
<protein>
    <submittedName>
        <fullName evidence="2">Uncharacterized protein</fullName>
    </submittedName>
</protein>
<feature type="transmembrane region" description="Helical" evidence="1">
    <location>
        <begin position="69"/>
        <end position="89"/>
    </location>
</feature>
<keyword evidence="1" id="KW-0812">Transmembrane</keyword>
<feature type="transmembrane region" description="Helical" evidence="1">
    <location>
        <begin position="45"/>
        <end position="63"/>
    </location>
</feature>
<accession>A0A1B6HCK7</accession>
<keyword evidence="1" id="KW-0472">Membrane</keyword>
<evidence type="ECO:0000256" key="1">
    <source>
        <dbReference type="SAM" id="Phobius"/>
    </source>
</evidence>
<organism evidence="2">
    <name type="scientific">Homalodisca liturata</name>
    <dbReference type="NCBI Taxonomy" id="320908"/>
    <lineage>
        <taxon>Eukaryota</taxon>
        <taxon>Metazoa</taxon>
        <taxon>Ecdysozoa</taxon>
        <taxon>Arthropoda</taxon>
        <taxon>Hexapoda</taxon>
        <taxon>Insecta</taxon>
        <taxon>Pterygota</taxon>
        <taxon>Neoptera</taxon>
        <taxon>Paraneoptera</taxon>
        <taxon>Hemiptera</taxon>
        <taxon>Auchenorrhyncha</taxon>
        <taxon>Membracoidea</taxon>
        <taxon>Cicadellidae</taxon>
        <taxon>Cicadellinae</taxon>
        <taxon>Proconiini</taxon>
        <taxon>Homalodisca</taxon>
    </lineage>
</organism>
<dbReference type="EMBL" id="GECU01035281">
    <property type="protein sequence ID" value="JAS72425.1"/>
    <property type="molecule type" value="Transcribed_RNA"/>
</dbReference>